<accession>A0AAD0ZKE4</accession>
<dbReference type="PRINTS" id="PR01299">
    <property type="entry name" value="PYOCIN"/>
</dbReference>
<evidence type="ECO:0000256" key="2">
    <source>
        <dbReference type="ARBA" id="ARBA00023025"/>
    </source>
</evidence>
<dbReference type="EMBL" id="CP027750">
    <property type="protein sequence ID" value="AZE30883.1"/>
    <property type="molecule type" value="Genomic_DNA"/>
</dbReference>
<keyword evidence="2" id="KW-0079">Bacteriocin immunity</keyword>
<dbReference type="CDD" id="cd16363">
    <property type="entry name" value="Col_Im_like"/>
    <property type="match status" value="1"/>
</dbReference>
<name>A0AAD0ZKE4_9PSED</name>
<gene>
    <name evidence="3" type="ORF">C4K07_4106</name>
</gene>
<sequence length="84" mass="9488">MKNSFSDYTESEFIQLLEELLKEDEAETDERADELLLHFEKVSQHPAGSDLIYYPEEGADNSPEGVTQIVKAWRAVNGLPGFKA</sequence>
<dbReference type="GO" id="GO:0030153">
    <property type="term" value="P:bacteriocin immunity"/>
    <property type="evidence" value="ECO:0007669"/>
    <property type="project" value="UniProtKB-KW"/>
</dbReference>
<dbReference type="Proteomes" id="UP000280455">
    <property type="component" value="Chromosome"/>
</dbReference>
<dbReference type="GO" id="GO:0015643">
    <property type="term" value="F:toxic substance binding"/>
    <property type="evidence" value="ECO:0007669"/>
    <property type="project" value="InterPro"/>
</dbReference>
<organism evidence="3 4">
    <name type="scientific">Pseudomonas chlororaphis subsp. aureofaciens</name>
    <dbReference type="NCBI Taxonomy" id="587851"/>
    <lineage>
        <taxon>Bacteria</taxon>
        <taxon>Pseudomonadati</taxon>
        <taxon>Pseudomonadota</taxon>
        <taxon>Gammaproteobacteria</taxon>
        <taxon>Pseudomonadales</taxon>
        <taxon>Pseudomonadaceae</taxon>
        <taxon>Pseudomonas</taxon>
    </lineage>
</organism>
<reference evidence="3 4" key="1">
    <citation type="submission" date="2018-03" db="EMBL/GenBank/DDBJ databases">
        <title>Diversity of phytobeneficial traits revealed by whole-genome analysis of worldwide-isolated phenazine-producing Pseudomonas spp.</title>
        <authorList>
            <person name="Biessy A."/>
            <person name="Novinscak A."/>
            <person name="Blom J."/>
            <person name="Leger G."/>
            <person name="Thomashow L.S."/>
            <person name="Cazorla F.M."/>
            <person name="Josic D."/>
            <person name="Filion M."/>
        </authorList>
    </citation>
    <scope>NUCLEOTIDE SEQUENCE [LARGE SCALE GENOMIC DNA]</scope>
    <source>
        <strain evidence="3 4">ChPhzS24</strain>
    </source>
</reference>
<dbReference type="InterPro" id="IPR000290">
    <property type="entry name" value="Colicin_pyocin"/>
</dbReference>
<proteinExistence type="inferred from homology"/>
<evidence type="ECO:0000256" key="1">
    <source>
        <dbReference type="ARBA" id="ARBA00009346"/>
    </source>
</evidence>
<dbReference type="Pfam" id="PF01320">
    <property type="entry name" value="Colicin_Pyocin"/>
    <property type="match status" value="1"/>
</dbReference>
<dbReference type="Gene3D" id="1.10.1200.20">
    <property type="entry name" value="Colicin E immunity protein"/>
    <property type="match status" value="1"/>
</dbReference>
<dbReference type="InterPro" id="IPR035900">
    <property type="entry name" value="Colicin_E_sf"/>
</dbReference>
<protein>
    <submittedName>
        <fullName evidence="3">Immunity protein</fullName>
    </submittedName>
</protein>
<dbReference type="SUPFAM" id="SSF47345">
    <property type="entry name" value="Colicin E immunity proteins"/>
    <property type="match status" value="1"/>
</dbReference>
<dbReference type="RefSeq" id="WP_124301886.1">
    <property type="nucleotide sequence ID" value="NZ_CP027749.1"/>
</dbReference>
<dbReference type="AlphaFoldDB" id="A0AAD0ZKE4"/>
<comment type="similarity">
    <text evidence="1">Belongs to the colicins ColE2/ColE8/ColE9 and pyocins S1/S2 family.</text>
</comment>
<evidence type="ECO:0000313" key="3">
    <source>
        <dbReference type="EMBL" id="AZE30883.1"/>
    </source>
</evidence>
<evidence type="ECO:0000313" key="4">
    <source>
        <dbReference type="Proteomes" id="UP000280455"/>
    </source>
</evidence>